<dbReference type="AlphaFoldDB" id="A0A251K9A8"/>
<dbReference type="EMBL" id="CM004397">
    <property type="protein sequence ID" value="OAY37134.1"/>
    <property type="molecule type" value="Genomic_DNA"/>
</dbReference>
<proteinExistence type="predicted"/>
<dbReference type="Gene3D" id="1.10.238.10">
    <property type="entry name" value="EF-hand"/>
    <property type="match status" value="1"/>
</dbReference>
<organism evidence="1 2">
    <name type="scientific">Manihot esculenta</name>
    <name type="common">Cassava</name>
    <name type="synonym">Jatropha manihot</name>
    <dbReference type="NCBI Taxonomy" id="3983"/>
    <lineage>
        <taxon>Eukaryota</taxon>
        <taxon>Viridiplantae</taxon>
        <taxon>Streptophyta</taxon>
        <taxon>Embryophyta</taxon>
        <taxon>Tracheophyta</taxon>
        <taxon>Spermatophyta</taxon>
        <taxon>Magnoliopsida</taxon>
        <taxon>eudicotyledons</taxon>
        <taxon>Gunneridae</taxon>
        <taxon>Pentapetalae</taxon>
        <taxon>rosids</taxon>
        <taxon>fabids</taxon>
        <taxon>Malpighiales</taxon>
        <taxon>Euphorbiaceae</taxon>
        <taxon>Crotonoideae</taxon>
        <taxon>Manihoteae</taxon>
        <taxon>Manihot</taxon>
    </lineage>
</organism>
<accession>A0A251K9A8</accession>
<dbReference type="PANTHER" id="PTHR34574:SF10">
    <property type="entry name" value="OS09G0482800 PROTEIN"/>
    <property type="match status" value="1"/>
</dbReference>
<reference evidence="1 2" key="1">
    <citation type="submission" date="2016-02" db="EMBL/GenBank/DDBJ databases">
        <title>WGS assembly of Manihot esculenta.</title>
        <authorList>
            <person name="Bredeson J.V."/>
            <person name="Prochnik S.E."/>
            <person name="Lyons J.B."/>
            <person name="Schmutz J."/>
            <person name="Grimwood J."/>
            <person name="Vrebalov J."/>
            <person name="Bart R.S."/>
            <person name="Amuge T."/>
            <person name="Ferguson M.E."/>
            <person name="Green R."/>
            <person name="Putnam N."/>
            <person name="Stites J."/>
            <person name="Rounsley S."/>
            <person name="Rokhsar D.S."/>
        </authorList>
    </citation>
    <scope>NUCLEOTIDE SEQUENCE [LARGE SCALE GENOMIC DNA]</scope>
    <source>
        <strain evidence="2">cv. AM560-2</strain>
        <tissue evidence="1">Leaf</tissue>
    </source>
</reference>
<name>A0A251K9A8_MANES</name>
<sequence>MAAAGLKRDPIIILRMDGEDLSEFINGPSYEAEMVSIFSQIASPDADGSLHDSFVKAFEKLTVENGMPPSSDSWVMSNIVEPALESCPGEDLDKPISQETFLVEFKKVSERVAQHLKEQPVIVAHSESTFDGSGIRRLFTNKFELDKTLNTALENVPKDRNGKMSKEHLRVAIDSVAAGAGLPPIGAVDEIDKVVNEGLKMMNADDGKLVKEDEFKKMMTEILGSVMLKLEGNPISVSSNTVVHEPLASPSTLP</sequence>
<dbReference type="InterPro" id="IPR011992">
    <property type="entry name" value="EF-hand-dom_pair"/>
</dbReference>
<evidence type="ECO:0008006" key="3">
    <source>
        <dbReference type="Google" id="ProtNLM"/>
    </source>
</evidence>
<dbReference type="SUPFAM" id="SSF47473">
    <property type="entry name" value="EF-hand"/>
    <property type="match status" value="1"/>
</dbReference>
<dbReference type="Gramene" id="Manes.11G078000.4.v8.1">
    <property type="protein sequence ID" value="Manes.11G078000.4.v8.1.CDS"/>
    <property type="gene ID" value="Manes.11G078000.v8.1"/>
</dbReference>
<dbReference type="EMBL" id="CM004397">
    <property type="protein sequence ID" value="OAY37135.1"/>
    <property type="molecule type" value="Genomic_DNA"/>
</dbReference>
<dbReference type="STRING" id="3983.A0A251K9A8"/>
<dbReference type="Gramene" id="Manes.11G078000.1.v8.1">
    <property type="protein sequence ID" value="Manes.11G078000.1.v8.1.CDS"/>
    <property type="gene ID" value="Manes.11G078000.v8.1"/>
</dbReference>
<evidence type="ECO:0000313" key="2">
    <source>
        <dbReference type="Proteomes" id="UP000091857"/>
    </source>
</evidence>
<evidence type="ECO:0000313" key="1">
    <source>
        <dbReference type="EMBL" id="OAY37134.1"/>
    </source>
</evidence>
<keyword evidence="2" id="KW-1185">Reference proteome</keyword>
<dbReference type="PANTHER" id="PTHR34574">
    <property type="entry name" value="CALCIUM-BINDING EF-HAND FAMILY PROTEIN-RELATED"/>
    <property type="match status" value="1"/>
</dbReference>
<dbReference type="Proteomes" id="UP000091857">
    <property type="component" value="Chromosome 11"/>
</dbReference>
<gene>
    <name evidence="1" type="ORF">MANES_11G078000</name>
</gene>
<protein>
    <recommendedName>
        <fullName evidence="3">EF-hand domain-containing protein</fullName>
    </recommendedName>
</protein>